<dbReference type="Pfam" id="PF13087">
    <property type="entry name" value="AAA_12"/>
    <property type="match status" value="1"/>
</dbReference>
<evidence type="ECO:0000313" key="2">
    <source>
        <dbReference type="EMBL" id="RXK14578.1"/>
    </source>
</evidence>
<dbReference type="Gene3D" id="3.40.50.300">
    <property type="entry name" value="P-loop containing nucleotide triphosphate hydrolases"/>
    <property type="match status" value="2"/>
</dbReference>
<sequence>MKSFIKELFSQMSLSSISSEEILNYYYQCIVESSLQGLKFPISDVKVEKVLSKINLFYINHQEEDKKQYIDNLNMIRKHIQNIKPEKRKDYRLIYFPFLHKFTQYSSLNRNDKYITSPIYFIFDIDDKTQDKLDELVSITIDNSSNEAVFKNGQIVFNTLYASRDIYSMDFEEIDTLRELLDDEEFNVKYPIKDFEFFKSLLIEYLKNCKSELKLEINPNEEYSELLKKFHKGLMSFNRKNDTLENFEFKSGILLADSEAILDADIMLRGIRYSYKKSIIPFIEENSKKEHKFNRIFFNHENRLLDKSKSFNKSNNFNSLNLSVDNVNKLQQRHYGSFSKNFPLTKSQRLAMCAVVSNMDIVPVNGPPGTGKTALLRSIFSNYIVKNAYKAANSYLKNKKNPFKLIDTGKPILGTSSVRQAINNLISGISEGFQDSSKIDIRFTRWLELSNKKYNKVDLIDKFVVVPQIRNSEEKYKDDILFTSLESIFQYIHSLDYVDFEKKYINSFIESYKKILPKDFKEEKITIEYCISFLINFMETAKKRIQKSISENKNMDFETYEKLDKFERFEFFFASLHLLEAFFILNIKKINKMNITNESSCPICNSSLIIENKIECKNCSFEVEKNREFNKLKNEFTIDDLNLLLKDSLVIEDIRYGLRYNENNKKYQISILENEFNSLDNIFIITPLFPMLCVTMHSFYGAFKDKKNDELRKDFFDLTLTDESGMILPHIAMPIIYSSKKMIVVGDEKQIEPIAPFDKSIDNIIYEKQKLKIGYSQFIDSYSVLNQNLIKLINKSTYIKTFEMKEYEKNSLWLKEHFRCKDEIIEYCNDIVYNGILVPKVREVNSQLFLDDAKDEYPSIKIFNLESEVYKNRSELEASAIADFLFHNIEKLTQLYNAWKHYTKKDNETYDSIESKDFYRKIGIVTPFNNQKYLIKKSLSKEFNLNKILIGTVHAFQGSEKEIIIFSPTIGKDCSFEHFTNKDDGNMMNVAVSRAKSAFWVFGSVEGMKKAGRYTEVLEKYIELKQDYEFYNKSNQIVSNIRETAKTFRTSNKYIFKNFRNKDLTLEEAEKILNGETVKVQRVSKTGNLYEINVYSDGNGKLNSSFD</sequence>
<dbReference type="CDD" id="cd18808">
    <property type="entry name" value="SF1_C_Upf1"/>
    <property type="match status" value="1"/>
</dbReference>
<feature type="domain" description="DNA2/NAM7 helicase-like C-terminal" evidence="1">
    <location>
        <begin position="805"/>
        <end position="1005"/>
    </location>
</feature>
<dbReference type="InterPro" id="IPR047187">
    <property type="entry name" value="SF1_C_Upf1"/>
</dbReference>
<reference evidence="2 3" key="1">
    <citation type="submission" date="2017-09" db="EMBL/GenBank/DDBJ databases">
        <title>Genomics of the genus Arcobacter.</title>
        <authorList>
            <person name="Perez-Cataluna A."/>
            <person name="Figueras M.J."/>
            <person name="Salas-Masso N."/>
        </authorList>
    </citation>
    <scope>NUCLEOTIDE SEQUENCE [LARGE SCALE GENOMIC DNA]</scope>
    <source>
        <strain evidence="2 3">F156-34</strain>
    </source>
</reference>
<keyword evidence="3" id="KW-1185">Reference proteome</keyword>
<evidence type="ECO:0000313" key="3">
    <source>
        <dbReference type="Proteomes" id="UP000289718"/>
    </source>
</evidence>
<dbReference type="EMBL" id="NXIE01000001">
    <property type="protein sequence ID" value="RXK14578.1"/>
    <property type="molecule type" value="Genomic_DNA"/>
</dbReference>
<dbReference type="InterPro" id="IPR045055">
    <property type="entry name" value="DNA2/NAM7-like"/>
</dbReference>
<dbReference type="InterPro" id="IPR041679">
    <property type="entry name" value="DNA2/NAM7-like_C"/>
</dbReference>
<proteinExistence type="predicted"/>
<dbReference type="PANTHER" id="PTHR10887">
    <property type="entry name" value="DNA2/NAM7 HELICASE FAMILY"/>
    <property type="match status" value="1"/>
</dbReference>
<protein>
    <recommendedName>
        <fullName evidence="1">DNA2/NAM7 helicase-like C-terminal domain-containing protein</fullName>
    </recommendedName>
</protein>
<name>A0A4Q1AXR9_9BACT</name>
<organism evidence="2 3">
    <name type="scientific">Halarcobacter mediterraneus</name>
    <dbReference type="NCBI Taxonomy" id="2023153"/>
    <lineage>
        <taxon>Bacteria</taxon>
        <taxon>Pseudomonadati</taxon>
        <taxon>Campylobacterota</taxon>
        <taxon>Epsilonproteobacteria</taxon>
        <taxon>Campylobacterales</taxon>
        <taxon>Arcobacteraceae</taxon>
        <taxon>Halarcobacter</taxon>
    </lineage>
</organism>
<accession>A0A4Q1AXR9</accession>
<comment type="caution">
    <text evidence="2">The sequence shown here is derived from an EMBL/GenBank/DDBJ whole genome shotgun (WGS) entry which is preliminary data.</text>
</comment>
<dbReference type="OrthoDB" id="9757917at2"/>
<dbReference type="Proteomes" id="UP000289718">
    <property type="component" value="Unassembled WGS sequence"/>
</dbReference>
<dbReference type="SUPFAM" id="SSF52540">
    <property type="entry name" value="P-loop containing nucleoside triphosphate hydrolases"/>
    <property type="match status" value="1"/>
</dbReference>
<gene>
    <name evidence="2" type="ORF">CP965_03795</name>
</gene>
<dbReference type="PANTHER" id="PTHR10887:SF530">
    <property type="entry name" value="SUPERFAMILY I DNA HELICASES"/>
    <property type="match status" value="1"/>
</dbReference>
<evidence type="ECO:0000259" key="1">
    <source>
        <dbReference type="Pfam" id="PF13087"/>
    </source>
</evidence>
<dbReference type="InterPro" id="IPR027417">
    <property type="entry name" value="P-loop_NTPase"/>
</dbReference>
<dbReference type="AlphaFoldDB" id="A0A4Q1AXR9"/>